<dbReference type="SUPFAM" id="SSF50331">
    <property type="entry name" value="MOP-like"/>
    <property type="match status" value="1"/>
</dbReference>
<sequence>MSTSTATNTTATTPTNAKTREATARPASPAQSERCGAIDLAGVEKRYADGATAVSGIDLHIEAGTYCCLLGPSGCGKTTILRMIAGHESPTRGSLLIDGKNVVGMTPRERGTAMMFQNYALFPHLSVRDNIAFSLRVRGVGKRERRYEADRVIEQVQLGALADRLPGQLSGGQQQRVALARAIIMRPAVLLLDEPLSALDEFLRLQMRSELRDMQIELGITFIHVTHTQLEAIAVADQVVVMEKGRIAQSATPRDIYAEPVSSYVANFIGGQNVLHGMLANVAGDVGTLTSADDVRFALSMPNHSVRIGERLAFAVRRDRILVESFDDSRRAPINSVCGVVHTVEYQGTHLKIGLKLDAEDGEFSAYVEDSVFLRAPVVVGQRAMCHWSIQDAHYLCDA</sequence>
<evidence type="ECO:0000256" key="4">
    <source>
        <dbReference type="ARBA" id="ARBA00022741"/>
    </source>
</evidence>
<accession>A0A494XA55</accession>
<dbReference type="FunFam" id="3.40.50.300:FF:000042">
    <property type="entry name" value="Maltose/maltodextrin ABC transporter, ATP-binding protein"/>
    <property type="match status" value="1"/>
</dbReference>
<dbReference type="InterPro" id="IPR027417">
    <property type="entry name" value="P-loop_NTPase"/>
</dbReference>
<keyword evidence="4" id="KW-0547">Nucleotide-binding</keyword>
<evidence type="ECO:0000313" key="8">
    <source>
        <dbReference type="EMBL" id="RKP47687.1"/>
    </source>
</evidence>
<evidence type="ECO:0000259" key="7">
    <source>
        <dbReference type="PROSITE" id="PS50893"/>
    </source>
</evidence>
<dbReference type="InterPro" id="IPR050093">
    <property type="entry name" value="ABC_SmlMolc_Importer"/>
</dbReference>
<evidence type="ECO:0000256" key="3">
    <source>
        <dbReference type="ARBA" id="ARBA00022519"/>
    </source>
</evidence>
<evidence type="ECO:0000256" key="1">
    <source>
        <dbReference type="ARBA" id="ARBA00022448"/>
    </source>
</evidence>
<keyword evidence="3" id="KW-0997">Cell inner membrane</keyword>
<evidence type="ECO:0000256" key="2">
    <source>
        <dbReference type="ARBA" id="ARBA00022475"/>
    </source>
</evidence>
<gene>
    <name evidence="8" type="ORF">D7S86_22215</name>
</gene>
<dbReference type="PANTHER" id="PTHR42781:SF4">
    <property type="entry name" value="SPERMIDINE_PUTRESCINE IMPORT ATP-BINDING PROTEIN POTA"/>
    <property type="match status" value="1"/>
</dbReference>
<keyword evidence="3" id="KW-0472">Membrane</keyword>
<dbReference type="RefSeq" id="WP_121089451.1">
    <property type="nucleotide sequence ID" value="NZ_RBZU01000012.1"/>
</dbReference>
<keyword evidence="1" id="KW-0813">Transport</keyword>
<keyword evidence="2" id="KW-1003">Cell membrane</keyword>
<dbReference type="InterPro" id="IPR017871">
    <property type="entry name" value="ABC_transporter-like_CS"/>
</dbReference>
<dbReference type="PANTHER" id="PTHR42781">
    <property type="entry name" value="SPERMIDINE/PUTRESCINE IMPORT ATP-BINDING PROTEIN POTA"/>
    <property type="match status" value="1"/>
</dbReference>
<dbReference type="OrthoDB" id="5298774at2"/>
<dbReference type="PROSITE" id="PS00211">
    <property type="entry name" value="ABC_TRANSPORTER_1"/>
    <property type="match status" value="1"/>
</dbReference>
<dbReference type="Gene3D" id="3.40.50.300">
    <property type="entry name" value="P-loop containing nucleotide triphosphate hydrolases"/>
    <property type="match status" value="1"/>
</dbReference>
<evidence type="ECO:0000256" key="5">
    <source>
        <dbReference type="ARBA" id="ARBA00022840"/>
    </source>
</evidence>
<dbReference type="Pfam" id="PF08402">
    <property type="entry name" value="TOBE_2"/>
    <property type="match status" value="1"/>
</dbReference>
<dbReference type="GO" id="GO:0016887">
    <property type="term" value="F:ATP hydrolysis activity"/>
    <property type="evidence" value="ECO:0007669"/>
    <property type="project" value="InterPro"/>
</dbReference>
<dbReference type="GO" id="GO:0005524">
    <property type="term" value="F:ATP binding"/>
    <property type="evidence" value="ECO:0007669"/>
    <property type="project" value="UniProtKB-KW"/>
</dbReference>
<dbReference type="Pfam" id="PF00005">
    <property type="entry name" value="ABC_tran"/>
    <property type="match status" value="1"/>
</dbReference>
<dbReference type="GO" id="GO:0140359">
    <property type="term" value="F:ABC-type transporter activity"/>
    <property type="evidence" value="ECO:0007669"/>
    <property type="project" value="UniProtKB-ARBA"/>
</dbReference>
<feature type="compositionally biased region" description="Low complexity" evidence="6">
    <location>
        <begin position="1"/>
        <end position="17"/>
    </location>
</feature>
<dbReference type="InterPro" id="IPR013611">
    <property type="entry name" value="Transp-assoc_OB_typ2"/>
</dbReference>
<proteinExistence type="predicted"/>
<comment type="caution">
    <text evidence="8">The sequence shown here is derived from an EMBL/GenBank/DDBJ whole genome shotgun (WGS) entry which is preliminary data.</text>
</comment>
<dbReference type="SUPFAM" id="SSF52540">
    <property type="entry name" value="P-loop containing nucleoside triphosphate hydrolases"/>
    <property type="match status" value="1"/>
</dbReference>
<protein>
    <submittedName>
        <fullName evidence="8">ABC transporter ATP-binding protein</fullName>
    </submittedName>
</protein>
<dbReference type="SMART" id="SM00382">
    <property type="entry name" value="AAA"/>
    <property type="match status" value="1"/>
</dbReference>
<dbReference type="EMBL" id="RBZU01000012">
    <property type="protein sequence ID" value="RKP47687.1"/>
    <property type="molecule type" value="Genomic_DNA"/>
</dbReference>
<dbReference type="Gene3D" id="2.40.50.100">
    <property type="match status" value="1"/>
</dbReference>
<dbReference type="InterPro" id="IPR003439">
    <property type="entry name" value="ABC_transporter-like_ATP-bd"/>
</dbReference>
<dbReference type="PROSITE" id="PS50893">
    <property type="entry name" value="ABC_TRANSPORTER_2"/>
    <property type="match status" value="1"/>
</dbReference>
<feature type="domain" description="ABC transporter" evidence="7">
    <location>
        <begin position="38"/>
        <end position="269"/>
    </location>
</feature>
<keyword evidence="5 8" id="KW-0067">ATP-binding</keyword>
<dbReference type="InterPro" id="IPR008995">
    <property type="entry name" value="Mo/tungstate-bd_C_term_dom"/>
</dbReference>
<dbReference type="Proteomes" id="UP000270342">
    <property type="component" value="Unassembled WGS sequence"/>
</dbReference>
<name>A0A494XA55_9BURK</name>
<dbReference type="AlphaFoldDB" id="A0A494XA55"/>
<evidence type="ECO:0000256" key="6">
    <source>
        <dbReference type="SAM" id="MobiDB-lite"/>
    </source>
</evidence>
<dbReference type="GO" id="GO:0043190">
    <property type="term" value="C:ATP-binding cassette (ABC) transporter complex"/>
    <property type="evidence" value="ECO:0007669"/>
    <property type="project" value="InterPro"/>
</dbReference>
<evidence type="ECO:0000313" key="9">
    <source>
        <dbReference type="Proteomes" id="UP000270342"/>
    </source>
</evidence>
<keyword evidence="9" id="KW-1185">Reference proteome</keyword>
<organism evidence="8 9">
    <name type="scientific">Pararobbsia silviterrae</name>
    <dbReference type="NCBI Taxonomy" id="1792498"/>
    <lineage>
        <taxon>Bacteria</taxon>
        <taxon>Pseudomonadati</taxon>
        <taxon>Pseudomonadota</taxon>
        <taxon>Betaproteobacteria</taxon>
        <taxon>Burkholderiales</taxon>
        <taxon>Burkholderiaceae</taxon>
        <taxon>Pararobbsia</taxon>
    </lineage>
</organism>
<dbReference type="InterPro" id="IPR003593">
    <property type="entry name" value="AAA+_ATPase"/>
</dbReference>
<reference evidence="8 9" key="1">
    <citation type="submission" date="2018-10" db="EMBL/GenBank/DDBJ databases">
        <title>Robbsia sp. DHC34, isolated from soil.</title>
        <authorList>
            <person name="Gao Z.-H."/>
            <person name="Qiu L.-H."/>
        </authorList>
    </citation>
    <scope>NUCLEOTIDE SEQUENCE [LARGE SCALE GENOMIC DNA]</scope>
    <source>
        <strain evidence="8 9">DHC34</strain>
    </source>
</reference>
<feature type="region of interest" description="Disordered" evidence="6">
    <location>
        <begin position="1"/>
        <end position="33"/>
    </location>
</feature>